<dbReference type="RefSeq" id="WP_345372864.1">
    <property type="nucleotide sequence ID" value="NZ_BAABJX010000043.1"/>
</dbReference>
<evidence type="ECO:0000313" key="2">
    <source>
        <dbReference type="EMBL" id="GAA4841552.1"/>
    </source>
</evidence>
<evidence type="ECO:0008006" key="4">
    <source>
        <dbReference type="Google" id="ProtNLM"/>
    </source>
</evidence>
<gene>
    <name evidence="2" type="ORF">GCM10023331_28160</name>
</gene>
<evidence type="ECO:0000256" key="1">
    <source>
        <dbReference type="SAM" id="Phobius"/>
    </source>
</evidence>
<organism evidence="2 3">
    <name type="scientific">Algivirga pacifica</name>
    <dbReference type="NCBI Taxonomy" id="1162670"/>
    <lineage>
        <taxon>Bacteria</taxon>
        <taxon>Pseudomonadati</taxon>
        <taxon>Bacteroidota</taxon>
        <taxon>Cytophagia</taxon>
        <taxon>Cytophagales</taxon>
        <taxon>Flammeovirgaceae</taxon>
        <taxon>Algivirga</taxon>
    </lineage>
</organism>
<reference evidence="3" key="1">
    <citation type="journal article" date="2019" name="Int. J. Syst. Evol. Microbiol.">
        <title>The Global Catalogue of Microorganisms (GCM) 10K type strain sequencing project: providing services to taxonomists for standard genome sequencing and annotation.</title>
        <authorList>
            <consortium name="The Broad Institute Genomics Platform"/>
            <consortium name="The Broad Institute Genome Sequencing Center for Infectious Disease"/>
            <person name="Wu L."/>
            <person name="Ma J."/>
        </authorList>
    </citation>
    <scope>NUCLEOTIDE SEQUENCE [LARGE SCALE GENOMIC DNA]</scope>
    <source>
        <strain evidence="3">JCM 18326</strain>
    </source>
</reference>
<feature type="transmembrane region" description="Helical" evidence="1">
    <location>
        <begin position="331"/>
        <end position="348"/>
    </location>
</feature>
<dbReference type="EMBL" id="BAABJX010000043">
    <property type="protein sequence ID" value="GAA4841552.1"/>
    <property type="molecule type" value="Genomic_DNA"/>
</dbReference>
<keyword evidence="1" id="KW-1133">Transmembrane helix</keyword>
<proteinExistence type="predicted"/>
<keyword evidence="3" id="KW-1185">Reference proteome</keyword>
<evidence type="ECO:0000313" key="3">
    <source>
        <dbReference type="Proteomes" id="UP001500298"/>
    </source>
</evidence>
<protein>
    <recommendedName>
        <fullName evidence="4">DUF4350 domain-containing protein</fullName>
    </recommendedName>
</protein>
<comment type="caution">
    <text evidence="2">The sequence shown here is derived from an EMBL/GenBank/DDBJ whole genome shotgun (WGS) entry which is preliminary data.</text>
</comment>
<feature type="transmembrane region" description="Helical" evidence="1">
    <location>
        <begin position="6"/>
        <end position="26"/>
    </location>
</feature>
<keyword evidence="1" id="KW-0812">Transmembrane</keyword>
<name>A0ABP9DHW2_9BACT</name>
<keyword evidence="1" id="KW-0472">Membrane</keyword>
<dbReference type="Proteomes" id="UP001500298">
    <property type="component" value="Unassembled WGS sequence"/>
</dbReference>
<accession>A0ABP9DHW2</accession>
<sequence>MDNKNLLWIGGGLVVLVLAFFTYTHFADREYNWYSKYEIKGDQPFHTSILYSLLEEEASVSLIENTVLRELPVNGTSEVYLLIDNWLNISDKEGERLKDFVAQGNTAFLSLENPQSLLEILLEEEEFTDIGGLFQRNGIGDTLSWKGENGKVLHFYCERPLDTSEAPFIFLELRSFDEVYQQQLSHYYWRYYEEDGVDSTNTSSFDSTWLSAEDRKEVFTKTYTYFEYIETFRQPVFKAGSEKPTGIGMIEVPHGKGKFYIHLYPALFTNYFLKEEDGYAHMQQVFGLLKGQEIYWDTESGNPYRQFNKNNLTTADETVFQFIMKYKSLKAAWYLILLLTVLYLIFFSKRRQRAIPYILSPKNTSIAFAEAIGSLIKKNNDHKQLVELKMKLFVGRLRSEYNIKTHEVSVAMVQEVKDKTSASDDVVDKVFTTYHQLHKRTTGVDATDFLRLVAYMEAFYKETNKQKIWI</sequence>